<keyword evidence="1 3" id="KW-0235">DNA replication</keyword>
<dbReference type="GO" id="GO:0030337">
    <property type="term" value="F:DNA polymerase processivity factor activity"/>
    <property type="evidence" value="ECO:0007669"/>
    <property type="project" value="UniProtKB-UniRule"/>
</dbReference>
<organism evidence="5">
    <name type="scientific">Fervidicoccus fontis</name>
    <dbReference type="NCBI Taxonomy" id="683846"/>
    <lineage>
        <taxon>Archaea</taxon>
        <taxon>Thermoproteota</taxon>
        <taxon>Thermoprotei</taxon>
        <taxon>Fervidicoccales</taxon>
        <taxon>Fervidicoccaceae</taxon>
        <taxon>Fervidicoccus</taxon>
    </lineage>
</organism>
<evidence type="ECO:0000256" key="2">
    <source>
        <dbReference type="ARBA" id="ARBA00023125"/>
    </source>
</evidence>
<dbReference type="PRINTS" id="PR00339">
    <property type="entry name" value="PCNACYCLIN"/>
</dbReference>
<reference evidence="5" key="1">
    <citation type="journal article" date="2020" name="mSystems">
        <title>Genome- and Community-Level Interaction Insights into Carbon Utilization and Element Cycling Functions of Hydrothermarchaeota in Hydrothermal Sediment.</title>
        <authorList>
            <person name="Zhou Z."/>
            <person name="Liu Y."/>
            <person name="Xu W."/>
            <person name="Pan J."/>
            <person name="Luo Z.H."/>
            <person name="Li M."/>
        </authorList>
    </citation>
    <scope>NUCLEOTIDE SEQUENCE [LARGE SCALE GENOMIC DNA]</scope>
    <source>
        <strain evidence="5">SpSt-123</strain>
    </source>
</reference>
<feature type="domain" description="Proliferating cell nuclear antigen PCNA N-terminal" evidence="4">
    <location>
        <begin position="10"/>
        <end position="102"/>
    </location>
</feature>
<dbReference type="EMBL" id="DSDY01000185">
    <property type="protein sequence ID" value="HDS11182.1"/>
    <property type="molecule type" value="Genomic_DNA"/>
</dbReference>
<gene>
    <name evidence="3" type="primary">pcn</name>
    <name evidence="5" type="ORF">ENO04_06195</name>
</gene>
<dbReference type="InterPro" id="IPR046938">
    <property type="entry name" value="DNA_clamp_sf"/>
</dbReference>
<comment type="function">
    <text evidence="3">Sliding clamp subunit that acts as a moving platform for DNA processing. Responsible for tethering the catalytic subunit of DNA polymerase and other proteins to DNA during high-speed replication.</text>
</comment>
<dbReference type="HAMAP" id="MF_00317">
    <property type="entry name" value="DNApol_clamp_arch"/>
    <property type="match status" value="1"/>
</dbReference>
<protein>
    <recommendedName>
        <fullName evidence="3">DNA polymerase sliding clamp</fullName>
    </recommendedName>
    <alternativeName>
        <fullName evidence="3">Proliferating cell nuclear antigen homolog</fullName>
        <shortName evidence="3">PCNA</shortName>
    </alternativeName>
</protein>
<dbReference type="PANTHER" id="PTHR11352">
    <property type="entry name" value="PROLIFERATING CELL NUCLEAR ANTIGEN"/>
    <property type="match status" value="1"/>
</dbReference>
<dbReference type="InterPro" id="IPR022648">
    <property type="entry name" value="Pr_cel_nuc_antig_N"/>
</dbReference>
<dbReference type="Gene3D" id="3.70.10.10">
    <property type="match status" value="1"/>
</dbReference>
<keyword evidence="2 3" id="KW-0238">DNA-binding</keyword>
<dbReference type="GO" id="GO:0003677">
    <property type="term" value="F:DNA binding"/>
    <property type="evidence" value="ECO:0007669"/>
    <property type="project" value="UniProtKB-UniRule"/>
</dbReference>
<evidence type="ECO:0000259" key="4">
    <source>
        <dbReference type="Pfam" id="PF00705"/>
    </source>
</evidence>
<name>A0A7C1E3D5_9CREN</name>
<dbReference type="SUPFAM" id="SSF55979">
    <property type="entry name" value="DNA clamp"/>
    <property type="match status" value="1"/>
</dbReference>
<comment type="subunit">
    <text evidence="3">Homotrimer. The subunits circularize to form a toroid; DNA passes through its center. Replication factor C (RFC) is required to load the toroid on the DNA.</text>
</comment>
<dbReference type="GO" id="GO:0006275">
    <property type="term" value="P:regulation of DNA replication"/>
    <property type="evidence" value="ECO:0007669"/>
    <property type="project" value="UniProtKB-UniRule"/>
</dbReference>
<dbReference type="Pfam" id="PF00705">
    <property type="entry name" value="PCNA_N"/>
    <property type="match status" value="1"/>
</dbReference>
<evidence type="ECO:0000313" key="5">
    <source>
        <dbReference type="EMBL" id="HDS11182.1"/>
    </source>
</evidence>
<dbReference type="InterPro" id="IPR000730">
    <property type="entry name" value="Pr_cel_nuc_antig"/>
</dbReference>
<dbReference type="AlphaFoldDB" id="A0A7C1E3D5"/>
<comment type="similarity">
    <text evidence="3">Belongs to the PCNA family.</text>
</comment>
<dbReference type="PANTHER" id="PTHR11352:SF0">
    <property type="entry name" value="PROLIFERATING CELL NUCLEAR ANTIGEN"/>
    <property type="match status" value="1"/>
</dbReference>
<comment type="caution">
    <text evidence="5">The sequence shown here is derived from an EMBL/GenBank/DDBJ whole genome shotgun (WGS) entry which is preliminary data.</text>
</comment>
<dbReference type="GO" id="GO:0006272">
    <property type="term" value="P:leading strand elongation"/>
    <property type="evidence" value="ECO:0007669"/>
    <property type="project" value="TreeGrafter"/>
</dbReference>
<dbReference type="CDD" id="cd00577">
    <property type="entry name" value="PCNA"/>
    <property type="match status" value="1"/>
</dbReference>
<sequence length="248" mass="27128">MPKAFYSYPDALVFRGIYEVLSKIIDEVNIDIKDDGIVIRATDPAQVAYMEVEIPSHAFTQFSVEEAGDYGLVVSTINKALKSAKRGFRLDTKVEGDEVQFIIVGAIKKTFLFRAIAVPKPELNLEALSFAAKSTILVEAMKNALKDIELVSDKVIIEQENSEVLRLKGAGETKYALTISRSSGAVIDMSGEGKIVSSYNVDYLVNILPLLKVSDTMTLEFIENGPLKATIDIPTGGRVTFLLAPYVG</sequence>
<evidence type="ECO:0000256" key="3">
    <source>
        <dbReference type="HAMAP-Rule" id="MF_00317"/>
    </source>
</evidence>
<accession>A0A7C1E3D5</accession>
<evidence type="ECO:0000256" key="1">
    <source>
        <dbReference type="ARBA" id="ARBA00022705"/>
    </source>
</evidence>
<proteinExistence type="inferred from homology"/>